<keyword evidence="10" id="KW-1185">Reference proteome</keyword>
<keyword evidence="5" id="KW-0439">Lignin degradation</keyword>
<evidence type="ECO:0000256" key="1">
    <source>
        <dbReference type="ARBA" id="ARBA00010092"/>
    </source>
</evidence>
<dbReference type="Pfam" id="PF22244">
    <property type="entry name" value="GCE_fung"/>
    <property type="match status" value="1"/>
</dbReference>
<evidence type="ECO:0000256" key="6">
    <source>
        <dbReference type="ARBA" id="ARBA00024511"/>
    </source>
</evidence>
<evidence type="ECO:0000259" key="8">
    <source>
        <dbReference type="Pfam" id="PF22244"/>
    </source>
</evidence>
<proteinExistence type="inferred from homology"/>
<reference evidence="9 10" key="1">
    <citation type="submission" date="2023-08" db="EMBL/GenBank/DDBJ databases">
        <title>Black Yeasts Isolated from many extreme environments.</title>
        <authorList>
            <person name="Coleine C."/>
            <person name="Stajich J.E."/>
            <person name="Selbmann L."/>
        </authorList>
    </citation>
    <scope>NUCLEOTIDE SEQUENCE [LARGE SCALE GENOMIC DNA]</scope>
    <source>
        <strain evidence="9 10">CCFEE 6328</strain>
    </source>
</reference>
<evidence type="ECO:0000313" key="10">
    <source>
        <dbReference type="Proteomes" id="UP001345691"/>
    </source>
</evidence>
<keyword evidence="3" id="KW-0732">Signal</keyword>
<dbReference type="InterPro" id="IPR054579">
    <property type="entry name" value="GCE-like_dom"/>
</dbReference>
<dbReference type="EMBL" id="JAVRRF010000001">
    <property type="protein sequence ID" value="KAK5068397.1"/>
    <property type="molecule type" value="Genomic_DNA"/>
</dbReference>
<comment type="catalytic activity">
    <reaction evidence="6">
        <text>a 4-O-methyl-alpha-D-glucuronosyl ester derivative + H2O = 4-O-methyl-alpha-D-glucuronate derivative + an alcohol + H(+)</text>
        <dbReference type="Rhea" id="RHEA:67452"/>
        <dbReference type="ChEBI" id="CHEBI:15377"/>
        <dbReference type="ChEBI" id="CHEBI:15378"/>
        <dbReference type="ChEBI" id="CHEBI:30879"/>
        <dbReference type="ChEBI" id="CHEBI:171667"/>
        <dbReference type="ChEBI" id="CHEBI:171668"/>
        <dbReference type="EC" id="3.1.1.117"/>
    </reaction>
    <physiologicalReaction direction="left-to-right" evidence="6">
        <dbReference type="Rhea" id="RHEA:67453"/>
    </physiologicalReaction>
</comment>
<dbReference type="Proteomes" id="UP001345691">
    <property type="component" value="Unassembled WGS sequence"/>
</dbReference>
<evidence type="ECO:0000256" key="7">
    <source>
        <dbReference type="ARBA" id="ARBA00026105"/>
    </source>
</evidence>
<protein>
    <recommendedName>
        <fullName evidence="7">(4-O-methyl)-D-glucuronate--lignin esterase</fullName>
        <ecNumber evidence="7">3.1.1.117</ecNumber>
    </recommendedName>
</protein>
<organism evidence="9 10">
    <name type="scientific">Exophiala sideris</name>
    <dbReference type="NCBI Taxonomy" id="1016849"/>
    <lineage>
        <taxon>Eukaryota</taxon>
        <taxon>Fungi</taxon>
        <taxon>Dikarya</taxon>
        <taxon>Ascomycota</taxon>
        <taxon>Pezizomycotina</taxon>
        <taxon>Eurotiomycetes</taxon>
        <taxon>Chaetothyriomycetidae</taxon>
        <taxon>Chaetothyriales</taxon>
        <taxon>Herpotrichiellaceae</taxon>
        <taxon>Exophiala</taxon>
    </lineage>
</organism>
<evidence type="ECO:0000313" key="9">
    <source>
        <dbReference type="EMBL" id="KAK5068397.1"/>
    </source>
</evidence>
<dbReference type="Gene3D" id="3.40.50.1820">
    <property type="entry name" value="alpha/beta hydrolase"/>
    <property type="match status" value="1"/>
</dbReference>
<evidence type="ECO:0000256" key="2">
    <source>
        <dbReference type="ARBA" id="ARBA00022487"/>
    </source>
</evidence>
<dbReference type="SUPFAM" id="SSF53474">
    <property type="entry name" value="alpha/beta-Hydrolases"/>
    <property type="match status" value="1"/>
</dbReference>
<comment type="caution">
    <text evidence="9">The sequence shown here is derived from an EMBL/GenBank/DDBJ whole genome shotgun (WGS) entry which is preliminary data.</text>
</comment>
<evidence type="ECO:0000256" key="4">
    <source>
        <dbReference type="ARBA" id="ARBA00022801"/>
    </source>
</evidence>
<evidence type="ECO:0000256" key="5">
    <source>
        <dbReference type="ARBA" id="ARBA00023185"/>
    </source>
</evidence>
<accession>A0ABR0JR46</accession>
<dbReference type="EC" id="3.1.1.117" evidence="7"/>
<feature type="domain" description="4-O-methyl-glucuronoyl methylesterase-like" evidence="8">
    <location>
        <begin position="116"/>
        <end position="356"/>
    </location>
</feature>
<evidence type="ECO:0000256" key="3">
    <source>
        <dbReference type="ARBA" id="ARBA00022729"/>
    </source>
</evidence>
<name>A0ABR0JR46_9EURO</name>
<keyword evidence="2" id="KW-0719">Serine esterase</keyword>
<keyword evidence="4" id="KW-0378">Hydrolase</keyword>
<comment type="similarity">
    <text evidence="1">Belongs to the carbohydrate esterase 15 (CE15) family.</text>
</comment>
<sequence length="423" mass="46166">MLIELFKLELLHRQASDRPPTQILAILRAASGAPALECPTETANPSIATKTPLLPDPFEFLSGAHVASKEDWTCRRNEISQLFQQYELGVKPGPSQNLQSDFYHYQNGTGGNLTLTASNGDQAISWTATIVYPNSPKHTGPYPALIALDLLTVPVPDGVAVITFFVSEFAQQDNTTSRGKGLFYELYPDTSPEAAGALIAWSWGLSRIMDVLTNSSDTGIDPTRVGVVGCSRWGKGSLVAGAFDERIALTIVQESGSGGAACWRLSDVENVSVNGADTVQTAHEIVTENVWFSTEFEVFASEVDGTQRLPFDHHMLAGLVAPRGLLVIDNLGYEWLSPWSSYGCMTVARQIYKALGDQQAMGYTEAANHTHCQFPVEDQGAELDAFVGKYLLGEQSQTDVFRTEANFTFDIAMWIDWEAPDLS</sequence>
<dbReference type="InterPro" id="IPR029058">
    <property type="entry name" value="AB_hydrolase_fold"/>
</dbReference>
<gene>
    <name evidence="9" type="primary">cip2</name>
    <name evidence="9" type="ORF">LTR69_000516</name>
</gene>